<feature type="transmembrane region" description="Helical" evidence="2">
    <location>
        <begin position="35"/>
        <end position="59"/>
    </location>
</feature>
<keyword evidence="4" id="KW-1185">Reference proteome</keyword>
<dbReference type="EMBL" id="OZ021735">
    <property type="protein sequence ID" value="CAK9308521.1"/>
    <property type="molecule type" value="Genomic_DNA"/>
</dbReference>
<evidence type="ECO:0000313" key="4">
    <source>
        <dbReference type="Proteomes" id="UP001642487"/>
    </source>
</evidence>
<reference evidence="3 4" key="1">
    <citation type="submission" date="2024-03" db="EMBL/GenBank/DDBJ databases">
        <authorList>
            <person name="Gkanogiannis A."/>
            <person name="Becerra Lopez-Lavalle L."/>
        </authorList>
    </citation>
    <scope>NUCLEOTIDE SEQUENCE [LARGE SCALE GENOMIC DNA]</scope>
</reference>
<feature type="compositionally biased region" description="Basic residues" evidence="1">
    <location>
        <begin position="87"/>
        <end position="117"/>
    </location>
</feature>
<dbReference type="PANTHER" id="PTHR34117:SF1">
    <property type="entry name" value="STYLE CELL-CYCLE INHIBITOR 1"/>
    <property type="match status" value="1"/>
</dbReference>
<keyword evidence="2" id="KW-0472">Membrane</keyword>
<dbReference type="InterPro" id="IPR044688">
    <property type="entry name" value="SCI-1-like"/>
</dbReference>
<gene>
    <name evidence="3" type="ORF">CITCOLO1_LOCUS30</name>
</gene>
<evidence type="ECO:0000256" key="2">
    <source>
        <dbReference type="SAM" id="Phobius"/>
    </source>
</evidence>
<evidence type="ECO:0000313" key="3">
    <source>
        <dbReference type="EMBL" id="CAK9308521.1"/>
    </source>
</evidence>
<proteinExistence type="predicted"/>
<feature type="region of interest" description="Disordered" evidence="1">
    <location>
        <begin position="62"/>
        <end position="122"/>
    </location>
</feature>
<dbReference type="PANTHER" id="PTHR34117">
    <property type="entry name" value="STYLE CELL-CYCLE INHIBITOR 1"/>
    <property type="match status" value="1"/>
</dbReference>
<sequence length="198" mass="23113">MAGSERKSKEKRKHRKAASSSDELLPNRSSTPRELYIFAFLGVYSPVIYGVCCVNAAACKSSDEKRSKRPRAGEDEERESRRSDKREKRKEKKSHKHSKRHSEKKSKDIHKGKHHKGDHLSRAKIQELSKEDYFSKNNEFATWLKDEKNVYFSDLSSESARELFSDFVELWNDQKLESRYYEGISSGPRTSHNWKIKG</sequence>
<organism evidence="3 4">
    <name type="scientific">Citrullus colocynthis</name>
    <name type="common">colocynth</name>
    <dbReference type="NCBI Taxonomy" id="252529"/>
    <lineage>
        <taxon>Eukaryota</taxon>
        <taxon>Viridiplantae</taxon>
        <taxon>Streptophyta</taxon>
        <taxon>Embryophyta</taxon>
        <taxon>Tracheophyta</taxon>
        <taxon>Spermatophyta</taxon>
        <taxon>Magnoliopsida</taxon>
        <taxon>eudicotyledons</taxon>
        <taxon>Gunneridae</taxon>
        <taxon>Pentapetalae</taxon>
        <taxon>rosids</taxon>
        <taxon>fabids</taxon>
        <taxon>Cucurbitales</taxon>
        <taxon>Cucurbitaceae</taxon>
        <taxon>Benincaseae</taxon>
        <taxon>Citrullus</taxon>
    </lineage>
</organism>
<evidence type="ECO:0000256" key="1">
    <source>
        <dbReference type="SAM" id="MobiDB-lite"/>
    </source>
</evidence>
<name>A0ABP0XK19_9ROSI</name>
<dbReference type="Proteomes" id="UP001642487">
    <property type="component" value="Chromosome 1"/>
</dbReference>
<protein>
    <submittedName>
        <fullName evidence="3">Uncharacterized protein</fullName>
    </submittedName>
</protein>
<feature type="region of interest" description="Disordered" evidence="1">
    <location>
        <begin position="1"/>
        <end position="28"/>
    </location>
</feature>
<keyword evidence="2" id="KW-0812">Transmembrane</keyword>
<keyword evidence="2" id="KW-1133">Transmembrane helix</keyword>
<accession>A0ABP0XK19</accession>